<dbReference type="GO" id="GO:0003700">
    <property type="term" value="F:DNA-binding transcription factor activity"/>
    <property type="evidence" value="ECO:0007669"/>
    <property type="project" value="InterPro"/>
</dbReference>
<dbReference type="InterPro" id="IPR047057">
    <property type="entry name" value="MerR_fam"/>
</dbReference>
<dbReference type="PANTHER" id="PTHR30204">
    <property type="entry name" value="REDOX-CYCLING DRUG-SENSING TRANSCRIPTIONAL ACTIVATOR SOXR"/>
    <property type="match status" value="1"/>
</dbReference>
<dbReference type="Pfam" id="PF13411">
    <property type="entry name" value="MerR_1"/>
    <property type="match status" value="1"/>
</dbReference>
<dbReference type="SMART" id="SM00422">
    <property type="entry name" value="HTH_MERR"/>
    <property type="match status" value="1"/>
</dbReference>
<evidence type="ECO:0000259" key="2">
    <source>
        <dbReference type="PROSITE" id="PS50937"/>
    </source>
</evidence>
<dbReference type="Gene3D" id="1.10.1660.10">
    <property type="match status" value="1"/>
</dbReference>
<name>A0A2S5ZZX1_9NOCA</name>
<dbReference type="CDD" id="cd00592">
    <property type="entry name" value="HTH_MerR-like"/>
    <property type="match status" value="1"/>
</dbReference>
<comment type="caution">
    <text evidence="3">The sequence shown here is derived from an EMBL/GenBank/DDBJ whole genome shotgun (WGS) entry which is preliminary data.</text>
</comment>
<evidence type="ECO:0000313" key="4">
    <source>
        <dbReference type="Proteomes" id="UP000238356"/>
    </source>
</evidence>
<evidence type="ECO:0000313" key="3">
    <source>
        <dbReference type="EMBL" id="PPJ24083.1"/>
    </source>
</evidence>
<dbReference type="InterPro" id="IPR000551">
    <property type="entry name" value="MerR-type_HTH_dom"/>
</dbReference>
<dbReference type="EMBL" id="PSZD01000021">
    <property type="protein sequence ID" value="PPJ24083.1"/>
    <property type="molecule type" value="Genomic_DNA"/>
</dbReference>
<organism evidence="3 4">
    <name type="scientific">Nocardia nova</name>
    <dbReference type="NCBI Taxonomy" id="37330"/>
    <lineage>
        <taxon>Bacteria</taxon>
        <taxon>Bacillati</taxon>
        <taxon>Actinomycetota</taxon>
        <taxon>Actinomycetes</taxon>
        <taxon>Mycobacteriales</taxon>
        <taxon>Nocardiaceae</taxon>
        <taxon>Nocardia</taxon>
    </lineage>
</organism>
<dbReference type="GO" id="GO:0003677">
    <property type="term" value="F:DNA binding"/>
    <property type="evidence" value="ECO:0007669"/>
    <property type="project" value="UniProtKB-KW"/>
</dbReference>
<keyword evidence="4" id="KW-1185">Reference proteome</keyword>
<dbReference type="AlphaFoldDB" id="A0A2S5ZZX1"/>
<keyword evidence="1" id="KW-0238">DNA-binding</keyword>
<dbReference type="Proteomes" id="UP000238356">
    <property type="component" value="Unassembled WGS sequence"/>
</dbReference>
<dbReference type="InterPro" id="IPR009061">
    <property type="entry name" value="DNA-bd_dom_put_sf"/>
</dbReference>
<gene>
    <name evidence="3" type="ORF">C5F51_26590</name>
</gene>
<accession>A0A2S5ZZX1</accession>
<dbReference type="PROSITE" id="PS50937">
    <property type="entry name" value="HTH_MERR_2"/>
    <property type="match status" value="1"/>
</dbReference>
<feature type="domain" description="HTH merR-type" evidence="2">
    <location>
        <begin position="1"/>
        <end position="64"/>
    </location>
</feature>
<dbReference type="SUPFAM" id="SSF46955">
    <property type="entry name" value="Putative DNA-binding domain"/>
    <property type="match status" value="1"/>
</dbReference>
<dbReference type="PANTHER" id="PTHR30204:SF93">
    <property type="entry name" value="HTH MERR-TYPE DOMAIN-CONTAINING PROTEIN"/>
    <property type="match status" value="1"/>
</dbReference>
<reference evidence="3 4" key="1">
    <citation type="submission" date="2018-02" db="EMBL/GenBank/DDBJ databases">
        <title>8 Nocardia nova and 1 Nocardia cyriacigeorgica strain used for evolution to TMP-SMX.</title>
        <authorList>
            <person name="Mehta H."/>
            <person name="Weng J."/>
            <person name="Shamoo Y."/>
        </authorList>
    </citation>
    <scope>NUCLEOTIDE SEQUENCE [LARGE SCALE GENOMIC DNA]</scope>
    <source>
        <strain evidence="3 4">BAA2227</strain>
    </source>
</reference>
<sequence>MARRTGLAVRTIRFYCDEGILESQRSAGGHRMFDPDSAAERLHLVRRLRILGVGLDSITHVLHGQRSLTEAIAAESARLDVELRSLAWRRASLRAIETAPSAQRSARLALLAAAQDGVAVHDCLVRFWRRILAPLPRAASDPWVCWNIPQPPADPSIDEVVAYAELAALAADPDVIRVVRRQYWRGRPELIHDAHALYVAVGEVMVDVVPLVTEGVQPHRGNELDRFVMAHASARGERDTPRFREQMMIDATDADHRIHRYWALTGRFLGTRVTVGQAHNWLYEALTSSTDLVDAPASW</sequence>
<proteinExistence type="predicted"/>
<protein>
    <submittedName>
        <fullName evidence="3">MerR family transcriptional regulator</fullName>
    </submittedName>
</protein>
<evidence type="ECO:0000256" key="1">
    <source>
        <dbReference type="ARBA" id="ARBA00023125"/>
    </source>
</evidence>